<dbReference type="Proteomes" id="UP000053593">
    <property type="component" value="Unassembled WGS sequence"/>
</dbReference>
<protein>
    <submittedName>
        <fullName evidence="1">Uncharacterized protein</fullName>
    </submittedName>
</protein>
<dbReference type="EMBL" id="KN834947">
    <property type="protein sequence ID" value="KIK49974.1"/>
    <property type="molecule type" value="Genomic_DNA"/>
</dbReference>
<dbReference type="HOGENOM" id="CLU_2542798_0_0_1"/>
<evidence type="ECO:0000313" key="2">
    <source>
        <dbReference type="Proteomes" id="UP000053593"/>
    </source>
</evidence>
<proteinExistence type="predicted"/>
<organism evidence="1 2">
    <name type="scientific">Collybiopsis luxurians FD-317 M1</name>
    <dbReference type="NCBI Taxonomy" id="944289"/>
    <lineage>
        <taxon>Eukaryota</taxon>
        <taxon>Fungi</taxon>
        <taxon>Dikarya</taxon>
        <taxon>Basidiomycota</taxon>
        <taxon>Agaricomycotina</taxon>
        <taxon>Agaricomycetes</taxon>
        <taxon>Agaricomycetidae</taxon>
        <taxon>Agaricales</taxon>
        <taxon>Marasmiineae</taxon>
        <taxon>Omphalotaceae</taxon>
        <taxon>Collybiopsis</taxon>
        <taxon>Collybiopsis luxurians</taxon>
    </lineage>
</organism>
<name>A0A0D0BKL8_9AGAR</name>
<dbReference type="AlphaFoldDB" id="A0A0D0BKL8"/>
<keyword evidence="2" id="KW-1185">Reference proteome</keyword>
<sequence>MTPFQIPSQNPYPFPSLMPSSFLHPPQHAPRLLVTELQPLAVYDPRDDHPWPVVVMAIYKTPLIRTSGWVEDEGDSTSISGNR</sequence>
<evidence type="ECO:0000313" key="1">
    <source>
        <dbReference type="EMBL" id="KIK49974.1"/>
    </source>
</evidence>
<reference evidence="1 2" key="1">
    <citation type="submission" date="2014-04" db="EMBL/GenBank/DDBJ databases">
        <title>Evolutionary Origins and Diversification of the Mycorrhizal Mutualists.</title>
        <authorList>
            <consortium name="DOE Joint Genome Institute"/>
            <consortium name="Mycorrhizal Genomics Consortium"/>
            <person name="Kohler A."/>
            <person name="Kuo A."/>
            <person name="Nagy L.G."/>
            <person name="Floudas D."/>
            <person name="Copeland A."/>
            <person name="Barry K.W."/>
            <person name="Cichocki N."/>
            <person name="Veneault-Fourrey C."/>
            <person name="LaButti K."/>
            <person name="Lindquist E.A."/>
            <person name="Lipzen A."/>
            <person name="Lundell T."/>
            <person name="Morin E."/>
            <person name="Murat C."/>
            <person name="Riley R."/>
            <person name="Ohm R."/>
            <person name="Sun H."/>
            <person name="Tunlid A."/>
            <person name="Henrissat B."/>
            <person name="Grigoriev I.V."/>
            <person name="Hibbett D.S."/>
            <person name="Martin F."/>
        </authorList>
    </citation>
    <scope>NUCLEOTIDE SEQUENCE [LARGE SCALE GENOMIC DNA]</scope>
    <source>
        <strain evidence="1 2">FD-317 M1</strain>
    </source>
</reference>
<gene>
    <name evidence="1" type="ORF">GYMLUDRAFT_51427</name>
</gene>
<accession>A0A0D0BKL8</accession>